<organism evidence="2 3">
    <name type="scientific">Paracoccus lutimaris</name>
    <dbReference type="NCBI Taxonomy" id="1490030"/>
    <lineage>
        <taxon>Bacteria</taxon>
        <taxon>Pseudomonadati</taxon>
        <taxon>Pseudomonadota</taxon>
        <taxon>Alphaproteobacteria</taxon>
        <taxon>Rhodobacterales</taxon>
        <taxon>Paracoccaceae</taxon>
        <taxon>Paracoccus</taxon>
    </lineage>
</organism>
<dbReference type="GO" id="GO:0020037">
    <property type="term" value="F:heme binding"/>
    <property type="evidence" value="ECO:0007669"/>
    <property type="project" value="InterPro"/>
</dbReference>
<proteinExistence type="predicted"/>
<dbReference type="EMBL" id="QPJL01000007">
    <property type="protein sequence ID" value="RCW84781.1"/>
    <property type="molecule type" value="Genomic_DNA"/>
</dbReference>
<gene>
    <name evidence="2" type="ORF">DFP89_10785</name>
</gene>
<dbReference type="Proteomes" id="UP000253345">
    <property type="component" value="Unassembled WGS sequence"/>
</dbReference>
<keyword evidence="3" id="KW-1185">Reference proteome</keyword>
<dbReference type="InterPro" id="IPR038158">
    <property type="entry name" value="H-NOX_domain_sf"/>
</dbReference>
<evidence type="ECO:0000313" key="3">
    <source>
        <dbReference type="Proteomes" id="UP000253345"/>
    </source>
</evidence>
<dbReference type="PANTHER" id="PTHR45655:SF13">
    <property type="entry name" value="SOLUBLE GUANYLATE CYCLASE GCY-32-RELATED"/>
    <property type="match status" value="1"/>
</dbReference>
<dbReference type="GO" id="GO:0008074">
    <property type="term" value="C:guanylate cyclase complex, soluble"/>
    <property type="evidence" value="ECO:0007669"/>
    <property type="project" value="TreeGrafter"/>
</dbReference>
<dbReference type="Pfam" id="PF07700">
    <property type="entry name" value="HNOB"/>
    <property type="match status" value="1"/>
</dbReference>
<dbReference type="GO" id="GO:0019934">
    <property type="term" value="P:cGMP-mediated signaling"/>
    <property type="evidence" value="ECO:0007669"/>
    <property type="project" value="TreeGrafter"/>
</dbReference>
<accession>A0A368YX65</accession>
<dbReference type="InterPro" id="IPR011644">
    <property type="entry name" value="Heme_NO-bd"/>
</dbReference>
<dbReference type="PANTHER" id="PTHR45655">
    <property type="entry name" value="GUANYLATE CYCLASE SOLUBLE SUBUNIT BETA-2"/>
    <property type="match status" value="1"/>
</dbReference>
<dbReference type="OrthoDB" id="981203at2"/>
<dbReference type="RefSeq" id="WP_114348953.1">
    <property type="nucleotide sequence ID" value="NZ_QPJL01000007.1"/>
</dbReference>
<comment type="caution">
    <text evidence="2">The sequence shown here is derived from an EMBL/GenBank/DDBJ whole genome shotgun (WGS) entry which is preliminary data.</text>
</comment>
<dbReference type="InterPro" id="IPR024096">
    <property type="entry name" value="NO_sig/Golgi_transp_ligand-bd"/>
</dbReference>
<evidence type="ECO:0000259" key="1">
    <source>
        <dbReference type="Pfam" id="PF07700"/>
    </source>
</evidence>
<protein>
    <submittedName>
        <fullName evidence="2">Heme-NO-binding protein</fullName>
    </submittedName>
</protein>
<evidence type="ECO:0000313" key="2">
    <source>
        <dbReference type="EMBL" id="RCW84781.1"/>
    </source>
</evidence>
<dbReference type="GO" id="GO:0004383">
    <property type="term" value="F:guanylate cyclase activity"/>
    <property type="evidence" value="ECO:0007669"/>
    <property type="project" value="TreeGrafter"/>
</dbReference>
<sequence>MHGLVNRSFELFLRDCYGDRIWERVARQSKVDPRGFFLLQSSSDSITKTLIAEASGILRKPGGELVEDLGGWLTRREPIRRLLRFSGRDFSEFVESVGEFPSRATMIIQSLKTPRIAVTMLTKQRYEVSIESDAEVWPMLLAGILRGMADDYGALAVITVLNRKLRVDVAMTEFSAMRPFELVPHTETGVAS</sequence>
<feature type="domain" description="Heme NO-binding" evidence="1">
    <location>
        <begin position="2"/>
        <end position="153"/>
    </location>
</feature>
<dbReference type="GO" id="GO:0070482">
    <property type="term" value="P:response to oxygen levels"/>
    <property type="evidence" value="ECO:0007669"/>
    <property type="project" value="TreeGrafter"/>
</dbReference>
<dbReference type="SUPFAM" id="SSF111126">
    <property type="entry name" value="Ligand-binding domain in the NO signalling and Golgi transport"/>
    <property type="match status" value="1"/>
</dbReference>
<dbReference type="AlphaFoldDB" id="A0A368YX65"/>
<name>A0A368YX65_9RHOB</name>
<reference evidence="2 3" key="1">
    <citation type="submission" date="2018-07" db="EMBL/GenBank/DDBJ databases">
        <title>Genomic Encyclopedia of Type Strains, Phase III (KMG-III): the genomes of soil and plant-associated and newly described type strains.</title>
        <authorList>
            <person name="Whitman W."/>
        </authorList>
    </citation>
    <scope>NUCLEOTIDE SEQUENCE [LARGE SCALE GENOMIC DNA]</scope>
    <source>
        <strain evidence="2 3">CECT 8525</strain>
    </source>
</reference>
<dbReference type="Gene3D" id="3.90.1520.10">
    <property type="entry name" value="H-NOX domain"/>
    <property type="match status" value="1"/>
</dbReference>